<keyword evidence="2" id="KW-1185">Reference proteome</keyword>
<reference evidence="1 2" key="1">
    <citation type="submission" date="2024-04" db="EMBL/GenBank/DDBJ databases">
        <authorList>
            <person name="Fracassetti M."/>
        </authorList>
    </citation>
    <scope>NUCLEOTIDE SEQUENCE [LARGE SCALE GENOMIC DNA]</scope>
</reference>
<organism evidence="1 2">
    <name type="scientific">Linum trigynum</name>
    <dbReference type="NCBI Taxonomy" id="586398"/>
    <lineage>
        <taxon>Eukaryota</taxon>
        <taxon>Viridiplantae</taxon>
        <taxon>Streptophyta</taxon>
        <taxon>Embryophyta</taxon>
        <taxon>Tracheophyta</taxon>
        <taxon>Spermatophyta</taxon>
        <taxon>Magnoliopsida</taxon>
        <taxon>eudicotyledons</taxon>
        <taxon>Gunneridae</taxon>
        <taxon>Pentapetalae</taxon>
        <taxon>rosids</taxon>
        <taxon>fabids</taxon>
        <taxon>Malpighiales</taxon>
        <taxon>Linaceae</taxon>
        <taxon>Linum</taxon>
    </lineage>
</organism>
<dbReference type="EMBL" id="OZ034813">
    <property type="protein sequence ID" value="CAL1353664.1"/>
    <property type="molecule type" value="Genomic_DNA"/>
</dbReference>
<evidence type="ECO:0000313" key="2">
    <source>
        <dbReference type="Proteomes" id="UP001497516"/>
    </source>
</evidence>
<proteinExistence type="predicted"/>
<evidence type="ECO:0000313" key="1">
    <source>
        <dbReference type="EMBL" id="CAL1353664.1"/>
    </source>
</evidence>
<protein>
    <submittedName>
        <fullName evidence="1">Uncharacterized protein</fullName>
    </submittedName>
</protein>
<name>A0AAV2CAY2_9ROSI</name>
<gene>
    <name evidence="1" type="ORF">LTRI10_LOCUS1547</name>
</gene>
<sequence length="128" mass="13764">MNGEVGHGMEGPVGVEVIGALNHGGVRKHNLHCGARVFRRLDRHAYINLLQWSGGKLKIGGKVFPVCSPTLGITKLAGTPEAITRSSFAFFAAERSGSAGLFSDALEWEARVGVWDVAPWLRGEREAP</sequence>
<dbReference type="AlphaFoldDB" id="A0AAV2CAY2"/>
<accession>A0AAV2CAY2</accession>
<dbReference type="Proteomes" id="UP001497516">
    <property type="component" value="Chromosome 1"/>
</dbReference>